<dbReference type="GO" id="GO:0007166">
    <property type="term" value="P:cell surface receptor signaling pathway"/>
    <property type="evidence" value="ECO:0007669"/>
    <property type="project" value="TreeGrafter"/>
</dbReference>
<name>A0A6G0IQD6_LARCR</name>
<dbReference type="Proteomes" id="UP000424527">
    <property type="component" value="Unassembled WGS sequence"/>
</dbReference>
<keyword evidence="2" id="KW-1015">Disulfide bond</keyword>
<dbReference type="InterPro" id="IPR013783">
    <property type="entry name" value="Ig-like_fold"/>
</dbReference>
<dbReference type="GO" id="GO:0004888">
    <property type="term" value="F:transmembrane signaling receptor activity"/>
    <property type="evidence" value="ECO:0007669"/>
    <property type="project" value="TreeGrafter"/>
</dbReference>
<sequence length="728" mass="81599">MYTGETVKFTCNVDIASGWSYQWYKDGKELSETSETISISLQPSDKSKYSCVAIRGQTTTDYSEEISQNVLEIPVPSLTRKTQWLDVFPDESVQLSCGMSDSSEWIYTWRKDGQEVQANTHVSFDSNGATLFIKSASAAHAGQYTCSANLKGRSVNSIISSGIKLTVYDKKPSATLIQDPDYKTMFPGESVSFNCHINVSIGWEYLWYKDGTKLAETGNKYTIKSVGTTNQGSYQCQAKRGTDQTFSTASSQAISLAIQNNKPKPVMTQQPDVDKVYNGEPVSFSCKVELTSGWEYSWFKDGVKQSIKSNIFTISAVSLSDSGTYDCMATRNKTMYETMHSDKRILQVSEIPVPSLTRKTQWLDVFPDESVQLSCGMSDSSEWIYTWRKDGQEVQANTHVSFDSNGATLFIKSASAAHAGPYTCSAKIKGRSVTSIISSGLKLIVYDTKPRVTLMQNPSDNVLHTGDSVTFSCHINVSTGWEYLWYKDGVKLDESGNNHTIPSVLTKDTGKYKCQTKRGRNTLTLNSEVTEAVNLNIKERPQADVSLLTGWSEVFSTDNLVLKCVVKESEEAWNYTWFKEDQPIDEPPTEKYTVTPQNNPEQSLYACQGIRNKRPFTSKPSDNYKTKNLLLKRRLLLSILGCIFFGIIAVFIGCIVLRITRKPAKDEYRPEETELFFSMSPRKDGDGMLTPPLAACGFGCHFLKCCRYRPTTDSFRVIFKITVHETIY</sequence>
<feature type="domain" description="Ig-like" evidence="4">
    <location>
        <begin position="354"/>
        <end position="434"/>
    </location>
</feature>
<gene>
    <name evidence="5" type="ORF">D5F01_LYC08613</name>
</gene>
<feature type="transmembrane region" description="Helical" evidence="3">
    <location>
        <begin position="635"/>
        <end position="659"/>
    </location>
</feature>
<evidence type="ECO:0000256" key="3">
    <source>
        <dbReference type="SAM" id="Phobius"/>
    </source>
</evidence>
<dbReference type="CDD" id="cd00096">
    <property type="entry name" value="Ig"/>
    <property type="match status" value="1"/>
</dbReference>
<dbReference type="SUPFAM" id="SSF48726">
    <property type="entry name" value="Immunoglobulin"/>
    <property type="match status" value="6"/>
</dbReference>
<dbReference type="PANTHER" id="PTHR11481">
    <property type="entry name" value="IMMUNOGLOBULIN FC RECEPTOR"/>
    <property type="match status" value="1"/>
</dbReference>
<dbReference type="SMART" id="SM00409">
    <property type="entry name" value="IG"/>
    <property type="match status" value="6"/>
</dbReference>
<dbReference type="AlphaFoldDB" id="A0A6G0IQD6"/>
<keyword evidence="3" id="KW-1133">Transmembrane helix</keyword>
<keyword evidence="3" id="KW-0812">Transmembrane</keyword>
<dbReference type="Gene3D" id="2.60.40.10">
    <property type="entry name" value="Immunoglobulins"/>
    <property type="match status" value="7"/>
</dbReference>
<dbReference type="EMBL" id="REGW02000008">
    <property type="protein sequence ID" value="KAE8293501.1"/>
    <property type="molecule type" value="Genomic_DNA"/>
</dbReference>
<proteinExistence type="predicted"/>
<dbReference type="Pfam" id="PF13927">
    <property type="entry name" value="Ig_3"/>
    <property type="match status" value="3"/>
</dbReference>
<evidence type="ECO:0000256" key="2">
    <source>
        <dbReference type="ARBA" id="ARBA00023157"/>
    </source>
</evidence>
<protein>
    <recommendedName>
        <fullName evidence="4">Ig-like domain-containing protein</fullName>
    </recommendedName>
</protein>
<dbReference type="InterPro" id="IPR050488">
    <property type="entry name" value="Ig_Fc_receptor"/>
</dbReference>
<feature type="domain" description="Ig-like" evidence="4">
    <location>
        <begin position="1"/>
        <end position="67"/>
    </location>
</feature>
<evidence type="ECO:0000313" key="5">
    <source>
        <dbReference type="EMBL" id="KAE8293501.1"/>
    </source>
</evidence>
<accession>A0A6G0IQD6</accession>
<dbReference type="PROSITE" id="PS50835">
    <property type="entry name" value="IG_LIKE"/>
    <property type="match status" value="7"/>
</dbReference>
<feature type="domain" description="Ig-like" evidence="4">
    <location>
        <begin position="450"/>
        <end position="530"/>
    </location>
</feature>
<reference evidence="5 6" key="1">
    <citation type="submission" date="2019-07" db="EMBL/GenBank/DDBJ databases">
        <title>Chromosome genome assembly for large yellow croaker.</title>
        <authorList>
            <person name="Xiao S."/>
        </authorList>
    </citation>
    <scope>NUCLEOTIDE SEQUENCE [LARGE SCALE GENOMIC DNA]</scope>
    <source>
        <strain evidence="5">JMULYC20181020</strain>
        <tissue evidence="5">Muscle</tissue>
    </source>
</reference>
<dbReference type="GO" id="GO:0009897">
    <property type="term" value="C:external side of plasma membrane"/>
    <property type="evidence" value="ECO:0007669"/>
    <property type="project" value="TreeGrafter"/>
</dbReference>
<keyword evidence="1" id="KW-0732">Signal</keyword>
<dbReference type="SMART" id="SM00408">
    <property type="entry name" value="IGc2"/>
    <property type="match status" value="6"/>
</dbReference>
<dbReference type="PANTHER" id="PTHR11481:SF112">
    <property type="entry name" value="FC RECEPTOR-LIKE PROTEIN 4-RELATED"/>
    <property type="match status" value="1"/>
</dbReference>
<dbReference type="InterPro" id="IPR003599">
    <property type="entry name" value="Ig_sub"/>
</dbReference>
<feature type="domain" description="Ig-like" evidence="4">
    <location>
        <begin position="172"/>
        <end position="255"/>
    </location>
</feature>
<evidence type="ECO:0000313" key="6">
    <source>
        <dbReference type="Proteomes" id="UP000424527"/>
    </source>
</evidence>
<dbReference type="InterPro" id="IPR003598">
    <property type="entry name" value="Ig_sub2"/>
</dbReference>
<evidence type="ECO:0000256" key="1">
    <source>
        <dbReference type="ARBA" id="ARBA00022729"/>
    </source>
</evidence>
<organism evidence="5 6">
    <name type="scientific">Larimichthys crocea</name>
    <name type="common">Large yellow croaker</name>
    <name type="synonym">Pseudosciaena crocea</name>
    <dbReference type="NCBI Taxonomy" id="215358"/>
    <lineage>
        <taxon>Eukaryota</taxon>
        <taxon>Metazoa</taxon>
        <taxon>Chordata</taxon>
        <taxon>Craniata</taxon>
        <taxon>Vertebrata</taxon>
        <taxon>Euteleostomi</taxon>
        <taxon>Actinopterygii</taxon>
        <taxon>Neopterygii</taxon>
        <taxon>Teleostei</taxon>
        <taxon>Neoteleostei</taxon>
        <taxon>Acanthomorphata</taxon>
        <taxon>Eupercaria</taxon>
        <taxon>Sciaenidae</taxon>
        <taxon>Larimichthys</taxon>
    </lineage>
</organism>
<dbReference type="Pfam" id="PF13895">
    <property type="entry name" value="Ig_2"/>
    <property type="match status" value="3"/>
</dbReference>
<comment type="caution">
    <text evidence="5">The sequence shown here is derived from an EMBL/GenBank/DDBJ whole genome shotgun (WGS) entry which is preliminary data.</text>
</comment>
<feature type="domain" description="Ig-like" evidence="4">
    <location>
        <begin position="265"/>
        <end position="347"/>
    </location>
</feature>
<keyword evidence="3" id="KW-0472">Membrane</keyword>
<keyword evidence="6" id="KW-1185">Reference proteome</keyword>
<evidence type="ECO:0000259" key="4">
    <source>
        <dbReference type="PROSITE" id="PS50835"/>
    </source>
</evidence>
<feature type="domain" description="Ig-like" evidence="4">
    <location>
        <begin position="541"/>
        <end position="617"/>
    </location>
</feature>
<dbReference type="GO" id="GO:0006955">
    <property type="term" value="P:immune response"/>
    <property type="evidence" value="ECO:0007669"/>
    <property type="project" value="TreeGrafter"/>
</dbReference>
<feature type="domain" description="Ig-like" evidence="4">
    <location>
        <begin position="76"/>
        <end position="156"/>
    </location>
</feature>
<dbReference type="InterPro" id="IPR007110">
    <property type="entry name" value="Ig-like_dom"/>
</dbReference>
<dbReference type="InterPro" id="IPR036179">
    <property type="entry name" value="Ig-like_dom_sf"/>
</dbReference>